<feature type="transmembrane region" description="Helical" evidence="1">
    <location>
        <begin position="5"/>
        <end position="25"/>
    </location>
</feature>
<keyword evidence="1" id="KW-0812">Transmembrane</keyword>
<feature type="transmembrane region" description="Helical" evidence="1">
    <location>
        <begin position="37"/>
        <end position="56"/>
    </location>
</feature>
<keyword evidence="1" id="KW-1133">Transmembrane helix</keyword>
<keyword evidence="1" id="KW-0472">Membrane</keyword>
<protein>
    <recommendedName>
        <fullName evidence="4">DUF4199 domain-containing protein</fullName>
    </recommendedName>
</protein>
<dbReference type="Pfam" id="PF13858">
    <property type="entry name" value="DUF4199"/>
    <property type="match status" value="1"/>
</dbReference>
<dbReference type="EMBL" id="FNAI01000003">
    <property type="protein sequence ID" value="SDD95492.1"/>
    <property type="molecule type" value="Genomic_DNA"/>
</dbReference>
<evidence type="ECO:0000313" key="2">
    <source>
        <dbReference type="EMBL" id="SDD95492.1"/>
    </source>
</evidence>
<dbReference type="Proteomes" id="UP000199072">
    <property type="component" value="Unassembled WGS sequence"/>
</dbReference>
<evidence type="ECO:0000313" key="3">
    <source>
        <dbReference type="Proteomes" id="UP000199072"/>
    </source>
</evidence>
<reference evidence="2 3" key="1">
    <citation type="submission" date="2016-10" db="EMBL/GenBank/DDBJ databases">
        <authorList>
            <person name="de Groot N.N."/>
        </authorList>
    </citation>
    <scope>NUCLEOTIDE SEQUENCE [LARGE SCALE GENOMIC DNA]</scope>
    <source>
        <strain evidence="2 3">47C3B</strain>
    </source>
</reference>
<dbReference type="RefSeq" id="WP_091147894.1">
    <property type="nucleotide sequence ID" value="NZ_FNAI01000003.1"/>
</dbReference>
<dbReference type="OrthoDB" id="796718at2"/>
<dbReference type="AlphaFoldDB" id="A0A1G6YYY8"/>
<accession>A0A1G6YYY8</accession>
<organism evidence="2 3">
    <name type="scientific">Mucilaginibacter pineti</name>
    <dbReference type="NCBI Taxonomy" id="1391627"/>
    <lineage>
        <taxon>Bacteria</taxon>
        <taxon>Pseudomonadati</taxon>
        <taxon>Bacteroidota</taxon>
        <taxon>Sphingobacteriia</taxon>
        <taxon>Sphingobacteriales</taxon>
        <taxon>Sphingobacteriaceae</taxon>
        <taxon>Mucilaginibacter</taxon>
    </lineage>
</organism>
<evidence type="ECO:0000256" key="1">
    <source>
        <dbReference type="SAM" id="Phobius"/>
    </source>
</evidence>
<dbReference type="InterPro" id="IPR025250">
    <property type="entry name" value="DUF4199"/>
</dbReference>
<feature type="transmembrane region" description="Helical" evidence="1">
    <location>
        <begin position="102"/>
        <end position="127"/>
    </location>
</feature>
<sequence length="135" mass="14647">MKNAFVTGLIMGILSGTWLFIMRSFGYTNTGNHVAPIEYLSVLIPLCGVYFGVKSYRENEMEGEISFFEALFQSFKILLIGGLIACLAGIVYVNYVDMGNDFFAFSGRLFGGLVIGVLVCVGVSAALMNKASKLS</sequence>
<evidence type="ECO:0008006" key="4">
    <source>
        <dbReference type="Google" id="ProtNLM"/>
    </source>
</evidence>
<gene>
    <name evidence="2" type="ORF">SAMN05216464_103148</name>
</gene>
<proteinExistence type="predicted"/>
<keyword evidence="3" id="KW-1185">Reference proteome</keyword>
<name>A0A1G6YYY8_9SPHI</name>
<feature type="transmembrane region" description="Helical" evidence="1">
    <location>
        <begin position="77"/>
        <end position="96"/>
    </location>
</feature>